<dbReference type="InterPro" id="IPR009732">
    <property type="entry name" value="DUF1304"/>
</dbReference>
<keyword evidence="1" id="KW-1133">Transmembrane helix</keyword>
<gene>
    <name evidence="2" type="ORF">RZ71_12800</name>
</gene>
<feature type="transmembrane region" description="Helical" evidence="1">
    <location>
        <begin position="59"/>
        <end position="77"/>
    </location>
</feature>
<keyword evidence="1" id="KW-0472">Membrane</keyword>
<evidence type="ECO:0000313" key="3">
    <source>
        <dbReference type="Proteomes" id="UP000037778"/>
    </source>
</evidence>
<sequence>MISLQIISDVLALIVAIEALFIMILEMFFSRTKMAQKAFDLSMEYLFTPETKISMANQGLYNGFVGVGILLTMFVLPQSIATFNLYLFIGFVVVAAIFGGFTANKKIIITQGLPAALALISLFITNNI</sequence>
<reference evidence="2 3" key="1">
    <citation type="journal article" date="2015" name="Genome Biol. Evol.">
        <title>Functionally Structured Genomes in Lactobacillus kunkeei Colonizing the Honey Crop and Food Products of Honeybees and Stingless Bees.</title>
        <authorList>
            <person name="Tamarit D."/>
            <person name="Ellegaard K.M."/>
            <person name="Wikander J."/>
            <person name="Olofsson T."/>
            <person name="Vasquez A."/>
            <person name="Andersson S.G."/>
        </authorList>
    </citation>
    <scope>NUCLEOTIDE SEQUENCE [LARGE SCALE GENOMIC DNA]</scope>
    <source>
        <strain evidence="2 3">LAko</strain>
    </source>
</reference>
<evidence type="ECO:0000313" key="2">
    <source>
        <dbReference type="EMBL" id="KOY76823.1"/>
    </source>
</evidence>
<proteinExistence type="predicted"/>
<evidence type="ECO:0000256" key="1">
    <source>
        <dbReference type="SAM" id="Phobius"/>
    </source>
</evidence>
<name>A0A0M9DCM4_9LACO</name>
<dbReference type="AlphaFoldDB" id="A0A0M9DCM4"/>
<feature type="transmembrane region" description="Helical" evidence="1">
    <location>
        <begin position="108"/>
        <end position="125"/>
    </location>
</feature>
<comment type="caution">
    <text evidence="2">The sequence shown here is derived from an EMBL/GenBank/DDBJ whole genome shotgun (WGS) entry which is preliminary data.</text>
</comment>
<organism evidence="2 3">
    <name type="scientific">Apilactobacillus kunkeei</name>
    <dbReference type="NCBI Taxonomy" id="148814"/>
    <lineage>
        <taxon>Bacteria</taxon>
        <taxon>Bacillati</taxon>
        <taxon>Bacillota</taxon>
        <taxon>Bacilli</taxon>
        <taxon>Lactobacillales</taxon>
        <taxon>Lactobacillaceae</taxon>
        <taxon>Apilactobacillus</taxon>
    </lineage>
</organism>
<keyword evidence="1" id="KW-0812">Transmembrane</keyword>
<keyword evidence="3" id="KW-1185">Reference proteome</keyword>
<evidence type="ECO:0008006" key="4">
    <source>
        <dbReference type="Google" id="ProtNLM"/>
    </source>
</evidence>
<protein>
    <recommendedName>
        <fullName evidence="4">Integral membrane protein</fullName>
    </recommendedName>
</protein>
<dbReference type="Proteomes" id="UP000037778">
    <property type="component" value="Unassembled WGS sequence"/>
</dbReference>
<dbReference type="Pfam" id="PF06993">
    <property type="entry name" value="DUF1304"/>
    <property type="match status" value="1"/>
</dbReference>
<dbReference type="PANTHER" id="PTHR38446:SF1">
    <property type="entry name" value="BLL0914 PROTEIN"/>
    <property type="match status" value="1"/>
</dbReference>
<dbReference type="EMBL" id="JXCY01000004">
    <property type="protein sequence ID" value="KOY76823.1"/>
    <property type="molecule type" value="Genomic_DNA"/>
</dbReference>
<feature type="transmembrane region" description="Helical" evidence="1">
    <location>
        <begin position="83"/>
        <end position="101"/>
    </location>
</feature>
<accession>A0A0M9DCM4</accession>
<dbReference type="PATRIC" id="fig|148814.10.peg.494"/>
<dbReference type="PANTHER" id="PTHR38446">
    <property type="entry name" value="BLL0914 PROTEIN"/>
    <property type="match status" value="1"/>
</dbReference>
<feature type="transmembrane region" description="Helical" evidence="1">
    <location>
        <begin position="6"/>
        <end position="29"/>
    </location>
</feature>